<dbReference type="AlphaFoldDB" id="A0A8J3ZLW6"/>
<dbReference type="Gene3D" id="3.30.2390.20">
    <property type="entry name" value="Type VII secretion system EccB, repeat 1 domain"/>
    <property type="match status" value="1"/>
</dbReference>
<dbReference type="EMBL" id="BOPH01000018">
    <property type="protein sequence ID" value="GIJ66467.1"/>
    <property type="molecule type" value="Genomic_DNA"/>
</dbReference>
<dbReference type="GO" id="GO:0005576">
    <property type="term" value="C:extracellular region"/>
    <property type="evidence" value="ECO:0007669"/>
    <property type="project" value="TreeGrafter"/>
</dbReference>
<evidence type="ECO:0000313" key="2">
    <source>
        <dbReference type="EMBL" id="GIJ66467.1"/>
    </source>
</evidence>
<reference evidence="2" key="1">
    <citation type="submission" date="2021-01" db="EMBL/GenBank/DDBJ databases">
        <title>Whole genome shotgun sequence of Virgisporangium ochraceum NBRC 16418.</title>
        <authorList>
            <person name="Komaki H."/>
            <person name="Tamura T."/>
        </authorList>
    </citation>
    <scope>NUCLEOTIDE SEQUENCE</scope>
    <source>
        <strain evidence="2">NBRC 16418</strain>
    </source>
</reference>
<organism evidence="2 3">
    <name type="scientific">Virgisporangium ochraceum</name>
    <dbReference type="NCBI Taxonomy" id="65505"/>
    <lineage>
        <taxon>Bacteria</taxon>
        <taxon>Bacillati</taxon>
        <taxon>Actinomycetota</taxon>
        <taxon>Actinomycetes</taxon>
        <taxon>Micromonosporales</taxon>
        <taxon>Micromonosporaceae</taxon>
        <taxon>Virgisporangium</taxon>
    </lineage>
</organism>
<keyword evidence="1" id="KW-1133">Transmembrane helix</keyword>
<protein>
    <submittedName>
        <fullName evidence="2">Type VII secretion protein EccB</fullName>
    </submittedName>
</protein>
<keyword evidence="3" id="KW-1185">Reference proteome</keyword>
<dbReference type="InterPro" id="IPR007795">
    <property type="entry name" value="T7SS_EccB"/>
</dbReference>
<evidence type="ECO:0000313" key="3">
    <source>
        <dbReference type="Proteomes" id="UP000635606"/>
    </source>
</evidence>
<evidence type="ECO:0000256" key="1">
    <source>
        <dbReference type="SAM" id="Phobius"/>
    </source>
</evidence>
<feature type="transmembrane region" description="Helical" evidence="1">
    <location>
        <begin position="16"/>
        <end position="40"/>
    </location>
</feature>
<proteinExistence type="predicted"/>
<keyword evidence="1" id="KW-0472">Membrane</keyword>
<dbReference type="NCBIfam" id="TIGR03919">
    <property type="entry name" value="T7SS_EccB"/>
    <property type="match status" value="1"/>
</dbReference>
<dbReference type="PANTHER" id="PTHR40765">
    <property type="entry name" value="ESX-2 SECRETION SYSTEM ATPASE ECCB2"/>
    <property type="match status" value="1"/>
</dbReference>
<accession>A0A8J3ZLW6</accession>
<comment type="caution">
    <text evidence="2">The sequence shown here is derived from an EMBL/GenBank/DDBJ whole genome shotgun (WGS) entry which is preliminary data.</text>
</comment>
<dbReference type="Pfam" id="PF05108">
    <property type="entry name" value="T7SS_ESX1_EccB"/>
    <property type="match status" value="1"/>
</dbReference>
<keyword evidence="1" id="KW-0812">Transmembrane</keyword>
<name>A0A8J3ZLW6_9ACTN</name>
<dbReference type="InterPro" id="IPR044857">
    <property type="entry name" value="T7SS_EccB_R1"/>
</dbReference>
<dbReference type="PANTHER" id="PTHR40765:SF2">
    <property type="entry name" value="ESX-2 SECRETION SYSTEM ATPASE ECCB2"/>
    <property type="match status" value="1"/>
</dbReference>
<dbReference type="Proteomes" id="UP000635606">
    <property type="component" value="Unassembled WGS sequence"/>
</dbReference>
<gene>
    <name evidence="2" type="ORF">Voc01_013840</name>
</gene>
<sequence>MAAHESNPSRPPGRRAGLALLAGVLAAALGLAGFAVWGLLQPGGSTKWRSGSAVIVEKESGAKFVYLDGVLHPVANYASALLIVGAAKTMQVARRSLAGAPRGPLLGIPGAPDALPRRRDLLAGPWAVCGSVGSDRSTVVVGSAPRGDPLGADGALVSTPDGAVHLLWQGRRARVREPETVLGMLVWGTPAPVAPAVVNALAAAADIGRVPVPGRGQPFGPVPGARIGQVFLVDGRQHAVALAAGLAPTTAFQAALVLGDPATVERVGQTAPTALSPGEYARLPRTAFPGSWIGLPDEVPRPVRIGAAEAVCASSVPGGEVVVSAAQPRGAPIAGSAPGLASEVRLPPGRGVLATARAAPGAEAGVVYLVTDLGVRYPLASSDVLPMLGFSGARPVPLPAEVLALLPTGPGLYPQDARRVVGS</sequence>